<evidence type="ECO:0000259" key="4">
    <source>
        <dbReference type="Pfam" id="PF25963"/>
    </source>
</evidence>
<dbReference type="Gene3D" id="2.40.50.100">
    <property type="match status" value="1"/>
</dbReference>
<keyword evidence="2" id="KW-1133">Transmembrane helix</keyword>
<dbReference type="Pfam" id="PF25917">
    <property type="entry name" value="BSH_RND"/>
    <property type="match status" value="1"/>
</dbReference>
<dbReference type="SUPFAM" id="SSF111369">
    <property type="entry name" value="HlyD-like secretion proteins"/>
    <property type="match status" value="2"/>
</dbReference>
<feature type="transmembrane region" description="Helical" evidence="2">
    <location>
        <begin position="55"/>
        <end position="74"/>
    </location>
</feature>
<protein>
    <submittedName>
        <fullName evidence="5">Membrane fusion protein, multidrug efflux system</fullName>
    </submittedName>
</protein>
<evidence type="ECO:0000259" key="3">
    <source>
        <dbReference type="Pfam" id="PF25917"/>
    </source>
</evidence>
<feature type="domain" description="Multidrug resistance protein MdtA-like barrel-sandwich hybrid" evidence="3">
    <location>
        <begin position="100"/>
        <end position="288"/>
    </location>
</feature>
<dbReference type="PANTHER" id="PTHR30386:SF24">
    <property type="entry name" value="MULTIDRUG RESISTANCE EFFLUX PUMP"/>
    <property type="match status" value="1"/>
</dbReference>
<keyword evidence="2" id="KW-0472">Membrane</keyword>
<dbReference type="InterPro" id="IPR058634">
    <property type="entry name" value="AaeA-lik-b-barrel"/>
</dbReference>
<dbReference type="InterPro" id="IPR058625">
    <property type="entry name" value="MdtA-like_BSH"/>
</dbReference>
<accession>A0A1M5J1W8</accession>
<gene>
    <name evidence="5" type="ORF">SAMN05444169_1952</name>
</gene>
<dbReference type="Gene3D" id="2.40.30.170">
    <property type="match status" value="1"/>
</dbReference>
<organism evidence="5 6">
    <name type="scientific">Bradyrhizobium erythrophlei</name>
    <dbReference type="NCBI Taxonomy" id="1437360"/>
    <lineage>
        <taxon>Bacteria</taxon>
        <taxon>Pseudomonadati</taxon>
        <taxon>Pseudomonadota</taxon>
        <taxon>Alphaproteobacteria</taxon>
        <taxon>Hyphomicrobiales</taxon>
        <taxon>Nitrobacteraceae</taxon>
        <taxon>Bradyrhizobium</taxon>
    </lineage>
</organism>
<dbReference type="PRINTS" id="PR01490">
    <property type="entry name" value="RTXTOXIND"/>
</dbReference>
<dbReference type="Proteomes" id="UP000190675">
    <property type="component" value="Chromosome I"/>
</dbReference>
<evidence type="ECO:0000256" key="1">
    <source>
        <dbReference type="SAM" id="MobiDB-lite"/>
    </source>
</evidence>
<evidence type="ECO:0000256" key="2">
    <source>
        <dbReference type="SAM" id="Phobius"/>
    </source>
</evidence>
<dbReference type="InterPro" id="IPR050739">
    <property type="entry name" value="MFP"/>
</dbReference>
<sequence length="401" mass="42819">MGKIEVEVASLSQQDQIRPAPSAGQTGSTPSAPPAPIATASTSPPPVSRGTLGRLALPLFAVLVAFGFVALATLRWDEWVGAARIQTTNDAYIKAELTRLSSRVAGEVLTVAVKDFQRVKAGDLLVQIDPADYEAQVAQAEAGVAGAQAALDNLANQVELQYATIAQGEAQQVSAQAQEVETREEQERQQSLTQTEAGTRQKLEQATAAYARAQADVRASRALIAAERHQLEVLSGTKKQREADLLGAKAVLAAAKLKLGYTKIVAPFDGVVGERQVQPNDYVNIGSNLIDVVPLPDVYIIANYKETQLTNVKPGQPVDIAVDTFSREKLHGHVERIAPASGSQFALLPPDNATGNFTKVVQRIPVRIAFDKGQKLLERLLPGMSVESRIHTDETAADGGK</sequence>
<dbReference type="PANTHER" id="PTHR30386">
    <property type="entry name" value="MEMBRANE FUSION SUBUNIT OF EMRAB-TOLC MULTIDRUG EFFLUX PUMP"/>
    <property type="match status" value="1"/>
</dbReference>
<dbReference type="EMBL" id="LT670818">
    <property type="protein sequence ID" value="SHG34598.1"/>
    <property type="molecule type" value="Genomic_DNA"/>
</dbReference>
<dbReference type="Gene3D" id="1.10.287.470">
    <property type="entry name" value="Helix hairpin bin"/>
    <property type="match status" value="1"/>
</dbReference>
<proteinExistence type="predicted"/>
<feature type="region of interest" description="Disordered" evidence="1">
    <location>
        <begin position="1"/>
        <end position="45"/>
    </location>
</feature>
<dbReference type="GO" id="GO:0055085">
    <property type="term" value="P:transmembrane transport"/>
    <property type="evidence" value="ECO:0007669"/>
    <property type="project" value="InterPro"/>
</dbReference>
<feature type="region of interest" description="Disordered" evidence="1">
    <location>
        <begin position="176"/>
        <end position="198"/>
    </location>
</feature>
<dbReference type="Pfam" id="PF25963">
    <property type="entry name" value="Beta-barrel_AAEA"/>
    <property type="match status" value="1"/>
</dbReference>
<evidence type="ECO:0000313" key="5">
    <source>
        <dbReference type="EMBL" id="SHG34598.1"/>
    </source>
</evidence>
<feature type="domain" description="p-hydroxybenzoic acid efflux pump subunit AaeA-like beta-barrel" evidence="4">
    <location>
        <begin position="298"/>
        <end position="384"/>
    </location>
</feature>
<evidence type="ECO:0000313" key="6">
    <source>
        <dbReference type="Proteomes" id="UP000190675"/>
    </source>
</evidence>
<keyword evidence="2" id="KW-0812">Transmembrane</keyword>
<dbReference type="AlphaFoldDB" id="A0A1M5J1W8"/>
<reference evidence="5 6" key="1">
    <citation type="submission" date="2016-11" db="EMBL/GenBank/DDBJ databases">
        <authorList>
            <person name="Jaros S."/>
            <person name="Januszkiewicz K."/>
            <person name="Wedrychowicz H."/>
        </authorList>
    </citation>
    <scope>NUCLEOTIDE SEQUENCE [LARGE SCALE GENOMIC DNA]</scope>
    <source>
        <strain evidence="5 6">GAS242</strain>
    </source>
</reference>
<name>A0A1M5J1W8_9BRAD</name>